<reference evidence="9 10" key="1">
    <citation type="submission" date="2024-03" db="EMBL/GenBank/DDBJ databases">
        <authorList>
            <person name="Jo J.-H."/>
        </authorList>
    </citation>
    <scope>NUCLEOTIDE SEQUENCE [LARGE SCALE GENOMIC DNA]</scope>
    <source>
        <strain evidence="9 10">PS1R-30</strain>
    </source>
</reference>
<accession>A0ABU8S1D1</accession>
<dbReference type="EMBL" id="JBBHJZ010000005">
    <property type="protein sequence ID" value="MEJ5979155.1"/>
    <property type="molecule type" value="Genomic_DNA"/>
</dbReference>
<evidence type="ECO:0000256" key="2">
    <source>
        <dbReference type="ARBA" id="ARBA00022487"/>
    </source>
</evidence>
<evidence type="ECO:0000256" key="5">
    <source>
        <dbReference type="ARBA" id="ARBA00022801"/>
    </source>
</evidence>
<organism evidence="9 10">
    <name type="scientific">Novosphingobium anseongense</name>
    <dbReference type="NCBI Taxonomy" id="3133436"/>
    <lineage>
        <taxon>Bacteria</taxon>
        <taxon>Pseudomonadati</taxon>
        <taxon>Pseudomonadota</taxon>
        <taxon>Alphaproteobacteria</taxon>
        <taxon>Sphingomonadales</taxon>
        <taxon>Sphingomonadaceae</taxon>
        <taxon>Novosphingobium</taxon>
    </lineage>
</organism>
<feature type="signal peptide" evidence="8">
    <location>
        <begin position="1"/>
        <end position="28"/>
    </location>
</feature>
<keyword evidence="6" id="KW-0106">Calcium</keyword>
<feature type="chain" id="PRO_5046591766" evidence="8">
    <location>
        <begin position="29"/>
        <end position="562"/>
    </location>
</feature>
<dbReference type="GO" id="GO:0016787">
    <property type="term" value="F:hydrolase activity"/>
    <property type="evidence" value="ECO:0007669"/>
    <property type="project" value="UniProtKB-KW"/>
</dbReference>
<evidence type="ECO:0000313" key="10">
    <source>
        <dbReference type="Proteomes" id="UP001361239"/>
    </source>
</evidence>
<dbReference type="Proteomes" id="UP001361239">
    <property type="component" value="Unassembled WGS sequence"/>
</dbReference>
<keyword evidence="5 9" id="KW-0378">Hydrolase</keyword>
<dbReference type="PANTHER" id="PTHR33938:SF15">
    <property type="entry name" value="FERULOYL ESTERASE B-RELATED"/>
    <property type="match status" value="1"/>
</dbReference>
<evidence type="ECO:0000256" key="3">
    <source>
        <dbReference type="ARBA" id="ARBA00022723"/>
    </source>
</evidence>
<dbReference type="SUPFAM" id="SSF53474">
    <property type="entry name" value="alpha/beta-Hydrolases"/>
    <property type="match status" value="1"/>
</dbReference>
<name>A0ABU8S1D1_9SPHN</name>
<proteinExistence type="inferred from homology"/>
<keyword evidence="7" id="KW-1015">Disulfide bond</keyword>
<protein>
    <submittedName>
        <fullName evidence="9">Tannase/feruloyl esterase family alpha/beta hydrolase</fullName>
    </submittedName>
</protein>
<gene>
    <name evidence="9" type="ORF">WG901_21055</name>
</gene>
<dbReference type="InterPro" id="IPR011118">
    <property type="entry name" value="Tannase/feruloyl_esterase"/>
</dbReference>
<dbReference type="RefSeq" id="WP_339589089.1">
    <property type="nucleotide sequence ID" value="NZ_JBBHJZ010000005.1"/>
</dbReference>
<evidence type="ECO:0000256" key="6">
    <source>
        <dbReference type="ARBA" id="ARBA00022837"/>
    </source>
</evidence>
<comment type="caution">
    <text evidence="9">The sequence shown here is derived from an EMBL/GenBank/DDBJ whole genome shotgun (WGS) entry which is preliminary data.</text>
</comment>
<evidence type="ECO:0000256" key="7">
    <source>
        <dbReference type="ARBA" id="ARBA00023157"/>
    </source>
</evidence>
<keyword evidence="4 8" id="KW-0732">Signal</keyword>
<evidence type="ECO:0000256" key="4">
    <source>
        <dbReference type="ARBA" id="ARBA00022729"/>
    </source>
</evidence>
<comment type="similarity">
    <text evidence="1">Belongs to the tannase family.</text>
</comment>
<keyword evidence="2" id="KW-0719">Serine esterase</keyword>
<evidence type="ECO:0000313" key="9">
    <source>
        <dbReference type="EMBL" id="MEJ5979155.1"/>
    </source>
</evidence>
<dbReference type="PANTHER" id="PTHR33938">
    <property type="entry name" value="FERULOYL ESTERASE B-RELATED"/>
    <property type="match status" value="1"/>
</dbReference>
<sequence length="562" mass="59822">MIGDLRSVTITGGLTALICLTAPQAAWAQQGQPTTGAAQAARSCEGLQGLTIEASRMALPTGGARITGARTVAASEPGKVGYCSVDGEIRPIDPKGFPIKFNVALPDDWNGKAMHLMGGGWDGFVVSGSSAVVGAEHLPTPLARGYAAFGSDSGHEYRTPDWQANDEAFENFAGNQLRKTHDAAMAIIERRYAARPRLTYATGGSGGGREALYAADRWPELYDGVIAFYPVWSAVGAFSGWIDNAQALASPGAWSNPAQQAAISRAVIDRCDGLDGLVDGLVGDTGACHVDPASLRCPEGKPPSDDCLAPAQVAGLVRAYGTERKLPFRLPNGVDRFHAYNVLNGGAQPRMGKVSPGGPITSDTNFGGANETAFGAVLSDPFVRFAVARDPSADLFSFRADGSAAIKRRMIYLARRMDVDPTMARFVAKGGKILLVHGNSDQVHSADWSDEFHDRMFKAYGPGKGRAHLRYYRVPGFGHGIGLRHGAKFDFQADMLSALEGWVERGTAPADLTATDDTPERNRRTRPLCEYPTYARYQGGAPDLAASFRCVAPETGREGSRP</sequence>
<dbReference type="Gene3D" id="3.40.50.1820">
    <property type="entry name" value="alpha/beta hydrolase"/>
    <property type="match status" value="2"/>
</dbReference>
<keyword evidence="3" id="KW-0479">Metal-binding</keyword>
<keyword evidence="10" id="KW-1185">Reference proteome</keyword>
<evidence type="ECO:0000256" key="1">
    <source>
        <dbReference type="ARBA" id="ARBA00006249"/>
    </source>
</evidence>
<evidence type="ECO:0000256" key="8">
    <source>
        <dbReference type="SAM" id="SignalP"/>
    </source>
</evidence>
<dbReference type="InterPro" id="IPR029058">
    <property type="entry name" value="AB_hydrolase_fold"/>
</dbReference>
<dbReference type="Pfam" id="PF07519">
    <property type="entry name" value="Tannase"/>
    <property type="match status" value="1"/>
</dbReference>